<dbReference type="Proteomes" id="UP001359308">
    <property type="component" value="Chromosome"/>
</dbReference>
<feature type="compositionally biased region" description="Pro residues" evidence="1">
    <location>
        <begin position="652"/>
        <end position="684"/>
    </location>
</feature>
<organism evidence="3 4">
    <name type="scientific">Methylococcus capsulatus</name>
    <dbReference type="NCBI Taxonomy" id="414"/>
    <lineage>
        <taxon>Bacteria</taxon>
        <taxon>Pseudomonadati</taxon>
        <taxon>Pseudomonadota</taxon>
        <taxon>Gammaproteobacteria</taxon>
        <taxon>Methylococcales</taxon>
        <taxon>Methylococcaceae</taxon>
        <taxon>Methylococcus</taxon>
    </lineage>
</organism>
<feature type="domain" description="PKD/Chitinase" evidence="2">
    <location>
        <begin position="456"/>
        <end position="550"/>
    </location>
</feature>
<dbReference type="EMBL" id="CP104311">
    <property type="protein sequence ID" value="WWF02784.1"/>
    <property type="molecule type" value="Genomic_DNA"/>
</dbReference>
<feature type="region of interest" description="Disordered" evidence="1">
    <location>
        <begin position="646"/>
        <end position="688"/>
    </location>
</feature>
<dbReference type="InterPro" id="IPR035986">
    <property type="entry name" value="PKD_dom_sf"/>
</dbReference>
<dbReference type="InterPro" id="IPR029865">
    <property type="entry name" value="KIAA0319-like"/>
</dbReference>
<dbReference type="SMART" id="SM00089">
    <property type="entry name" value="PKD"/>
    <property type="match status" value="2"/>
</dbReference>
<keyword evidence="4" id="KW-1185">Reference proteome</keyword>
<evidence type="ECO:0000256" key="1">
    <source>
        <dbReference type="SAM" id="MobiDB-lite"/>
    </source>
</evidence>
<dbReference type="PANTHER" id="PTHR46182">
    <property type="entry name" value="FI19480P1"/>
    <property type="match status" value="1"/>
</dbReference>
<dbReference type="InterPro" id="IPR022409">
    <property type="entry name" value="PKD/Chitinase_dom"/>
</dbReference>
<dbReference type="CDD" id="cd00146">
    <property type="entry name" value="PKD"/>
    <property type="match status" value="1"/>
</dbReference>
<accession>A0ABZ2F7N4</accession>
<sequence length="821" mass="84338">MNPFNDKLHLKSLVISILGAYGAVSSSGTTAAVYSVTPITSLAGNVDVTDVNDSGQVVGYFDSGDDKHSPHAFIFADGGMIDLGVLAGGRSKSWSINNKAAVVGQSGNDQNPVAFYYSYYGNKKMVDLGMPEGATAVVASAINNNGQIVGWAKIEGARHAFLYSNGAFSDLGTLGGDSSFGAGINDAGQVVGYAETSAKAPHAFLYDNGNKIDLGTLGADRSYATAINNIGQVVGYSDISAGVTHAFVYSNGTMMDIGTLGGGSSQALGINDAGKIVGVSTTTGGQQHGFLHSDGKMYDLHDLMPAEANISPGTEIQGIAINNAGQIALTARTGASRRGLLLTPNLPSAVVEGPIGSVAENVKVTLDGSHSTAPACSRQGAPKPCPVFSWSQVAGPGVSLKGADTATMSFITPVLGAGQKSSVLTFKLKVSDGLFSDEELIDVAVVSSDATNQPPIADAGEAQTVREGASVHLDGSGSYDPEGSALTYAWSNVSANEPCNTVVLDNSASSSPGFTAPLVGQTPQTCTFSLTVTDDKGLASAPSSVNVTVENINHPPVADAGTNLTVHTGDTVNLNGNGSSDPDGDPLTYAWVQTGGPAVALTGADTAAPSFVAPAVTAENDVLVFQLTVSDGFLTASASMNVKVLSAGSSPTPAPTSSPNPTPGPTSSPSPSPTPAPTPFPTPNPVCDRAVVDPARLWAPDHKMRRIILRELGENTQPPASNDMTVKILSVMQDEPVRRINSSDNSPDAIILHKATGDKLRLRAERAGKKKNGNGRVYTIGFSATDAQQNVCEGTVKVCVPLKKKESCVDDGPLYNSLLKR</sequence>
<evidence type="ECO:0000259" key="2">
    <source>
        <dbReference type="SMART" id="SM00089"/>
    </source>
</evidence>
<gene>
    <name evidence="3" type="ORF">N4J17_03985</name>
</gene>
<dbReference type="NCBIfam" id="TIGR02913">
    <property type="entry name" value="HAF_rpt"/>
    <property type="match status" value="5"/>
</dbReference>
<evidence type="ECO:0000313" key="3">
    <source>
        <dbReference type="EMBL" id="WWF02784.1"/>
    </source>
</evidence>
<dbReference type="PANTHER" id="PTHR46182:SF2">
    <property type="entry name" value="FI19480P1"/>
    <property type="match status" value="1"/>
</dbReference>
<dbReference type="Pfam" id="PF22352">
    <property type="entry name" value="K319L-like_PKD"/>
    <property type="match status" value="2"/>
</dbReference>
<evidence type="ECO:0000313" key="4">
    <source>
        <dbReference type="Proteomes" id="UP001359308"/>
    </source>
</evidence>
<dbReference type="Gene3D" id="2.60.40.10">
    <property type="entry name" value="Immunoglobulins"/>
    <property type="match status" value="3"/>
</dbReference>
<dbReference type="RefSeq" id="WP_198323040.1">
    <property type="nucleotide sequence ID" value="NZ_CP104311.1"/>
</dbReference>
<protein>
    <submittedName>
        <fullName evidence="3">PKD domain-containing protein</fullName>
    </submittedName>
</protein>
<dbReference type="InterPro" id="IPR014262">
    <property type="entry name" value="HAF_rpt"/>
</dbReference>
<name>A0ABZ2F7N4_METCP</name>
<dbReference type="InterPro" id="IPR013783">
    <property type="entry name" value="Ig-like_fold"/>
</dbReference>
<feature type="domain" description="PKD/Chitinase" evidence="2">
    <location>
        <begin position="557"/>
        <end position="647"/>
    </location>
</feature>
<dbReference type="SUPFAM" id="SSF49299">
    <property type="entry name" value="PKD domain"/>
    <property type="match status" value="2"/>
</dbReference>
<proteinExistence type="predicted"/>
<reference evidence="3 4" key="1">
    <citation type="submission" date="2022-09" db="EMBL/GenBank/DDBJ databases">
        <authorList>
            <person name="Giprobiosintez L."/>
        </authorList>
    </citation>
    <scope>NUCLEOTIDE SEQUENCE [LARGE SCALE GENOMIC DNA]</scope>
    <source>
        <strain evidence="4">VKPM-B-12549 (GBS-15)</strain>
    </source>
</reference>